<name>A0AAJ0D111_9HYPO</name>
<gene>
    <name evidence="1" type="ORF">QQS21_000652</name>
</gene>
<sequence length="208" mass="23751">MDKVLASIGLSNGKDNHLKSDIFESTAVERSGHIRLVNDLLMAEHRFSEVAYLRLLMFDRLLRAAEKEAPLTDHVLLKACRRLLMLEYGLLTTGHDFLMAAHRLLAPAVLYNEPHSLQCSLMHSRCIYLCSVAAGFYLHYLKKVLLIDHCLWRADHDLLRADHDLLRADHDPLRADHDLLRADHDLLMIEHTSLVAVLDKSIFHHGSP</sequence>
<protein>
    <submittedName>
        <fullName evidence="1">Uncharacterized protein</fullName>
    </submittedName>
</protein>
<evidence type="ECO:0000313" key="1">
    <source>
        <dbReference type="EMBL" id="KAK2616410.1"/>
    </source>
</evidence>
<evidence type="ECO:0000313" key="2">
    <source>
        <dbReference type="Proteomes" id="UP001251528"/>
    </source>
</evidence>
<reference evidence="1" key="1">
    <citation type="submission" date="2023-06" db="EMBL/GenBank/DDBJ databases">
        <title>Conoideocrella luteorostrata (Hypocreales: Clavicipitaceae), a potential biocontrol fungus for elongate hemlock scale in United States Christmas tree production areas.</title>
        <authorList>
            <person name="Barrett H."/>
            <person name="Lovett B."/>
            <person name="Macias A.M."/>
            <person name="Stajich J.E."/>
            <person name="Kasson M.T."/>
        </authorList>
    </citation>
    <scope>NUCLEOTIDE SEQUENCE</scope>
    <source>
        <strain evidence="1">ARSEF 14590</strain>
    </source>
</reference>
<dbReference type="Proteomes" id="UP001251528">
    <property type="component" value="Unassembled WGS sequence"/>
</dbReference>
<dbReference type="EMBL" id="JASWJB010000006">
    <property type="protein sequence ID" value="KAK2616410.1"/>
    <property type="molecule type" value="Genomic_DNA"/>
</dbReference>
<organism evidence="1 2">
    <name type="scientific">Conoideocrella luteorostrata</name>
    <dbReference type="NCBI Taxonomy" id="1105319"/>
    <lineage>
        <taxon>Eukaryota</taxon>
        <taxon>Fungi</taxon>
        <taxon>Dikarya</taxon>
        <taxon>Ascomycota</taxon>
        <taxon>Pezizomycotina</taxon>
        <taxon>Sordariomycetes</taxon>
        <taxon>Hypocreomycetidae</taxon>
        <taxon>Hypocreales</taxon>
        <taxon>Clavicipitaceae</taxon>
        <taxon>Conoideocrella</taxon>
    </lineage>
</organism>
<keyword evidence="2" id="KW-1185">Reference proteome</keyword>
<comment type="caution">
    <text evidence="1">The sequence shown here is derived from an EMBL/GenBank/DDBJ whole genome shotgun (WGS) entry which is preliminary data.</text>
</comment>
<accession>A0AAJ0D111</accession>
<dbReference type="AlphaFoldDB" id="A0AAJ0D111"/>
<proteinExistence type="predicted"/>